<feature type="compositionally biased region" description="Basic and acidic residues" evidence="1">
    <location>
        <begin position="39"/>
        <end position="50"/>
    </location>
</feature>
<evidence type="ECO:0000256" key="1">
    <source>
        <dbReference type="SAM" id="MobiDB-lite"/>
    </source>
</evidence>
<sequence length="50" mass="5452">VALPNYGNGINDVRSGRAVMRRSKISSLSKQTSVSSTSSRDHSENMSRNL</sequence>
<accession>J9E5G3</accession>
<protein>
    <submittedName>
        <fullName evidence="2">Uncharacterized protein</fullName>
    </submittedName>
</protein>
<feature type="region of interest" description="Disordered" evidence="1">
    <location>
        <begin position="1"/>
        <end position="50"/>
    </location>
</feature>
<dbReference type="Proteomes" id="UP000004810">
    <property type="component" value="Unassembled WGS sequence"/>
</dbReference>
<evidence type="ECO:0000313" key="2">
    <source>
        <dbReference type="EMBL" id="EJW70564.1"/>
    </source>
</evidence>
<reference evidence="3" key="1">
    <citation type="submission" date="2012-08" db="EMBL/GenBank/DDBJ databases">
        <title>The Genome Sequence of Wuchereria bancrofti.</title>
        <authorList>
            <person name="Nutman T.B."/>
            <person name="Fink D.L."/>
            <person name="Russ C."/>
            <person name="Young S."/>
            <person name="Zeng Q."/>
            <person name="Koehrsen M."/>
            <person name="Alvarado L."/>
            <person name="Berlin A."/>
            <person name="Chapman S.B."/>
            <person name="Chen Z."/>
            <person name="Freedman E."/>
            <person name="Gellesch M."/>
            <person name="Goldberg J."/>
            <person name="Griggs A."/>
            <person name="Gujja S."/>
            <person name="Heilman E.R."/>
            <person name="Heiman D."/>
            <person name="Hepburn T."/>
            <person name="Howarth C."/>
            <person name="Jen D."/>
            <person name="Larson L."/>
            <person name="Lewis B."/>
            <person name="Mehta T."/>
            <person name="Park D."/>
            <person name="Pearson M."/>
            <person name="Roberts A."/>
            <person name="Saif S."/>
            <person name="Shea T."/>
            <person name="Shenoy N."/>
            <person name="Sisk P."/>
            <person name="Stolte C."/>
            <person name="Sykes S."/>
            <person name="Walk T."/>
            <person name="White J."/>
            <person name="Yandava C."/>
            <person name="Haas B."/>
            <person name="Henn M.R."/>
            <person name="Nusbaum C."/>
            <person name="Birren B."/>
        </authorList>
    </citation>
    <scope>NUCLEOTIDE SEQUENCE [LARGE SCALE GENOMIC DNA]</scope>
    <source>
        <strain evidence="3">NA</strain>
    </source>
</reference>
<feature type="non-terminal residue" evidence="2">
    <location>
        <position position="1"/>
    </location>
</feature>
<evidence type="ECO:0000313" key="3">
    <source>
        <dbReference type="Proteomes" id="UP000004810"/>
    </source>
</evidence>
<dbReference type="EMBL" id="ADBV01021369">
    <property type="protein sequence ID" value="EJW70564.1"/>
    <property type="molecule type" value="Genomic_DNA"/>
</dbReference>
<comment type="caution">
    <text evidence="2">The sequence shown here is derived from an EMBL/GenBank/DDBJ whole genome shotgun (WGS) entry which is preliminary data.</text>
</comment>
<gene>
    <name evidence="2" type="ORF">WUBG_18530</name>
</gene>
<organism evidence="2 3">
    <name type="scientific">Wuchereria bancrofti</name>
    <dbReference type="NCBI Taxonomy" id="6293"/>
    <lineage>
        <taxon>Eukaryota</taxon>
        <taxon>Metazoa</taxon>
        <taxon>Ecdysozoa</taxon>
        <taxon>Nematoda</taxon>
        <taxon>Chromadorea</taxon>
        <taxon>Rhabditida</taxon>
        <taxon>Spirurina</taxon>
        <taxon>Spiruromorpha</taxon>
        <taxon>Filarioidea</taxon>
        <taxon>Onchocercidae</taxon>
        <taxon>Wuchereria</taxon>
    </lineage>
</organism>
<dbReference type="AlphaFoldDB" id="J9E5G3"/>
<name>J9E5G3_WUCBA</name>
<proteinExistence type="predicted"/>
<feature type="compositionally biased region" description="Low complexity" evidence="1">
    <location>
        <begin position="25"/>
        <end position="38"/>
    </location>
</feature>